<comment type="caution">
    <text evidence="2">The sequence shown here is derived from an EMBL/GenBank/DDBJ whole genome shotgun (WGS) entry which is preliminary data.</text>
</comment>
<feature type="transmembrane region" description="Helical" evidence="1">
    <location>
        <begin position="166"/>
        <end position="187"/>
    </location>
</feature>
<evidence type="ECO:0000313" key="2">
    <source>
        <dbReference type="EMBL" id="ORY85200.1"/>
    </source>
</evidence>
<sequence length="336" mass="39397">MSMNMNESDDFLADIKKNERGDSIDSGMNTSMRFRFSSNNFQDILMSKIGDNRENGTVDNHNTISVKKVNIKSTTNLDDLAMKRNNSSDFPDTTYNKQNVINFSDNLLSLIKSIVFICIICYIITISMLLLYKKMENDDIQNNVDNTAQLKNYKWTYKCNLESHDIIYYIGHLIVLISIIIKGVRIYQYECIFRCTKYITYASFVMLAFGPTVNVIGLAVLSDERFKKIAFELILNNIGYFIIFILFSWDKIYYILKKEGDDCNIYFRFRKHEKCAIHNSYTCWCDHERSKKDIRPSIKRYIDFYKFCSLVITIIDGKIKYIKMKTKTDLLNASHE</sequence>
<dbReference type="Proteomes" id="UP000193920">
    <property type="component" value="Unassembled WGS sequence"/>
</dbReference>
<reference evidence="2 3" key="1">
    <citation type="submission" date="2016-08" db="EMBL/GenBank/DDBJ databases">
        <title>A Parts List for Fungal Cellulosomes Revealed by Comparative Genomics.</title>
        <authorList>
            <consortium name="DOE Joint Genome Institute"/>
            <person name="Haitjema C.H."/>
            <person name="Gilmore S.P."/>
            <person name="Henske J.K."/>
            <person name="Solomon K.V."/>
            <person name="De Groot R."/>
            <person name="Kuo A."/>
            <person name="Mondo S.J."/>
            <person name="Salamov A.A."/>
            <person name="Labutti K."/>
            <person name="Zhao Z."/>
            <person name="Chiniquy J."/>
            <person name="Barry K."/>
            <person name="Brewer H.M."/>
            <person name="Purvine S.O."/>
            <person name="Wright A.T."/>
            <person name="Boxma B."/>
            <person name="Van Alen T."/>
            <person name="Hackstein J.H."/>
            <person name="Baker S.E."/>
            <person name="Grigoriev I.V."/>
            <person name="O'Malley M.A."/>
        </authorList>
    </citation>
    <scope>NUCLEOTIDE SEQUENCE [LARGE SCALE GENOMIC DNA]</scope>
    <source>
        <strain evidence="2 3">G1</strain>
    </source>
</reference>
<name>A0A1Y2FMI9_9FUNG</name>
<dbReference type="AlphaFoldDB" id="A0A1Y2FMI9"/>
<evidence type="ECO:0000313" key="3">
    <source>
        <dbReference type="Proteomes" id="UP000193920"/>
    </source>
</evidence>
<dbReference type="OrthoDB" id="10548793at2759"/>
<gene>
    <name evidence="2" type="ORF">LY90DRAFT_697047</name>
</gene>
<organism evidence="2 3">
    <name type="scientific">Neocallimastix californiae</name>
    <dbReference type="NCBI Taxonomy" id="1754190"/>
    <lineage>
        <taxon>Eukaryota</taxon>
        <taxon>Fungi</taxon>
        <taxon>Fungi incertae sedis</taxon>
        <taxon>Chytridiomycota</taxon>
        <taxon>Chytridiomycota incertae sedis</taxon>
        <taxon>Neocallimastigomycetes</taxon>
        <taxon>Neocallimastigales</taxon>
        <taxon>Neocallimastigaceae</taxon>
        <taxon>Neocallimastix</taxon>
    </lineage>
</organism>
<feature type="transmembrane region" description="Helical" evidence="1">
    <location>
        <begin position="199"/>
        <end position="221"/>
    </location>
</feature>
<evidence type="ECO:0000256" key="1">
    <source>
        <dbReference type="SAM" id="Phobius"/>
    </source>
</evidence>
<feature type="transmembrane region" description="Helical" evidence="1">
    <location>
        <begin position="233"/>
        <end position="249"/>
    </location>
</feature>
<protein>
    <recommendedName>
        <fullName evidence="4">G-protein coupled receptors family 3 profile domain-containing protein</fullName>
    </recommendedName>
</protein>
<evidence type="ECO:0008006" key="4">
    <source>
        <dbReference type="Google" id="ProtNLM"/>
    </source>
</evidence>
<dbReference type="EMBL" id="MCOG01000004">
    <property type="protein sequence ID" value="ORY85200.1"/>
    <property type="molecule type" value="Genomic_DNA"/>
</dbReference>
<keyword evidence="1" id="KW-1133">Transmembrane helix</keyword>
<feature type="transmembrane region" description="Helical" evidence="1">
    <location>
        <begin position="107"/>
        <end position="132"/>
    </location>
</feature>
<accession>A0A1Y2FMI9</accession>
<keyword evidence="3" id="KW-1185">Reference proteome</keyword>
<keyword evidence="1" id="KW-0812">Transmembrane</keyword>
<keyword evidence="1" id="KW-0472">Membrane</keyword>
<proteinExistence type="predicted"/>